<dbReference type="EMBL" id="ASQP01000529">
    <property type="protein sequence ID" value="OMI33566.1"/>
    <property type="molecule type" value="Genomic_DNA"/>
</dbReference>
<feature type="region of interest" description="Disordered" evidence="1">
    <location>
        <begin position="110"/>
        <end position="137"/>
    </location>
</feature>
<proteinExistence type="predicted"/>
<evidence type="ECO:0000313" key="4">
    <source>
        <dbReference type="Proteomes" id="UP000186168"/>
    </source>
</evidence>
<dbReference type="InterPro" id="IPR007060">
    <property type="entry name" value="FtsL/DivIC"/>
</dbReference>
<dbReference type="Pfam" id="PF04977">
    <property type="entry name" value="DivIC"/>
    <property type="match status" value="1"/>
</dbReference>
<dbReference type="GeneID" id="96742898"/>
<dbReference type="AlphaFoldDB" id="A0A1R1S5N2"/>
<feature type="region of interest" description="Disordered" evidence="1">
    <location>
        <begin position="66"/>
        <end position="89"/>
    </location>
</feature>
<evidence type="ECO:0000256" key="1">
    <source>
        <dbReference type="SAM" id="MobiDB-lite"/>
    </source>
</evidence>
<dbReference type="STRING" id="67365.GCA_001704635_05292"/>
<accession>A0A1R1S5N2</accession>
<evidence type="ECO:0000256" key="2">
    <source>
        <dbReference type="SAM" id="Phobius"/>
    </source>
</evidence>
<keyword evidence="4" id="KW-1185">Reference proteome</keyword>
<keyword evidence="2" id="KW-0472">Membrane</keyword>
<keyword evidence="2" id="KW-1133">Transmembrane helix</keyword>
<comment type="caution">
    <text evidence="3">The sequence shown here is derived from an EMBL/GenBank/DDBJ whole genome shotgun (WGS) entry which is preliminary data.</text>
</comment>
<keyword evidence="2" id="KW-0812">Transmembrane</keyword>
<protein>
    <submittedName>
        <fullName evidence="3">Septum formation initiator</fullName>
    </submittedName>
</protein>
<evidence type="ECO:0000313" key="3">
    <source>
        <dbReference type="EMBL" id="OMI33566.1"/>
    </source>
</evidence>
<organism evidence="3 4">
    <name type="scientific">Streptomyces sparsogenes DSM 40356</name>
    <dbReference type="NCBI Taxonomy" id="1331668"/>
    <lineage>
        <taxon>Bacteria</taxon>
        <taxon>Bacillati</taxon>
        <taxon>Actinomycetota</taxon>
        <taxon>Actinomycetes</taxon>
        <taxon>Kitasatosporales</taxon>
        <taxon>Streptomycetaceae</taxon>
        <taxon>Streptomyces</taxon>
    </lineage>
</organism>
<sequence length="161" mass="18156">MPADRDRFSTATRLRALGEHAAARVYRARVRRRRNRLTGRAALLALVVCSLVVALAYPMRQYVSQRSDISDQRRQAQKEREDVKKLREEKARLQDPAYIEQQARERLHFTRPGETGYSVVDGGGEAERSSDQGAAGRPWYSNLWDSVDAADAADGGARAKR</sequence>
<feature type="transmembrane region" description="Helical" evidence="2">
    <location>
        <begin position="37"/>
        <end position="57"/>
    </location>
</feature>
<gene>
    <name evidence="3" type="ORF">SPAR_40827</name>
</gene>
<feature type="compositionally biased region" description="Basic and acidic residues" evidence="1">
    <location>
        <begin position="68"/>
        <end position="89"/>
    </location>
</feature>
<reference evidence="3 4" key="1">
    <citation type="submission" date="2013-05" db="EMBL/GenBank/DDBJ databases">
        <title>Genome sequence of Streptomyces sparsogenes DSM 40356.</title>
        <authorList>
            <person name="Coyne S."/>
            <person name="Seebeck F.P."/>
        </authorList>
    </citation>
    <scope>NUCLEOTIDE SEQUENCE [LARGE SCALE GENOMIC DNA]</scope>
    <source>
        <strain evidence="3 4">DSM 40356</strain>
    </source>
</reference>
<dbReference type="RefSeq" id="WP_065960434.1">
    <property type="nucleotide sequence ID" value="NZ_ASQP01000529.1"/>
</dbReference>
<dbReference type="Proteomes" id="UP000186168">
    <property type="component" value="Unassembled WGS sequence"/>
</dbReference>
<name>A0A1R1S5N2_9ACTN</name>